<evidence type="ECO:0000256" key="2">
    <source>
        <dbReference type="ARBA" id="ARBA00008684"/>
    </source>
</evidence>
<dbReference type="InterPro" id="IPR032675">
    <property type="entry name" value="LRR_dom_sf"/>
</dbReference>
<protein>
    <recommendedName>
        <fullName evidence="18">Protein kinase domain-containing protein</fullName>
    </recommendedName>
</protein>
<dbReference type="CDD" id="cd14066">
    <property type="entry name" value="STKc_IRAK"/>
    <property type="match status" value="1"/>
</dbReference>
<evidence type="ECO:0000256" key="5">
    <source>
        <dbReference type="ARBA" id="ARBA00022692"/>
    </source>
</evidence>
<evidence type="ECO:0000259" key="18">
    <source>
        <dbReference type="PROSITE" id="PS50011"/>
    </source>
</evidence>
<evidence type="ECO:0000256" key="12">
    <source>
        <dbReference type="ARBA" id="ARBA00023136"/>
    </source>
</evidence>
<evidence type="ECO:0000256" key="4">
    <source>
        <dbReference type="ARBA" id="ARBA00022679"/>
    </source>
</evidence>
<dbReference type="SUPFAM" id="SSF52058">
    <property type="entry name" value="L domain-like"/>
    <property type="match status" value="1"/>
</dbReference>
<gene>
    <name evidence="19" type="ORF">PIB30_016996</name>
</gene>
<keyword evidence="6" id="KW-0732">Signal</keyword>
<evidence type="ECO:0000256" key="3">
    <source>
        <dbReference type="ARBA" id="ARBA00022614"/>
    </source>
</evidence>
<dbReference type="SUPFAM" id="SSF56112">
    <property type="entry name" value="Protein kinase-like (PK-like)"/>
    <property type="match status" value="1"/>
</dbReference>
<keyword evidence="20" id="KW-1185">Reference proteome</keyword>
<keyword evidence="3" id="KW-0433">Leucine-rich repeat</keyword>
<dbReference type="PROSITE" id="PS00108">
    <property type="entry name" value="PROTEIN_KINASE_ST"/>
    <property type="match status" value="1"/>
</dbReference>
<feature type="compositionally biased region" description="Low complexity" evidence="16">
    <location>
        <begin position="1025"/>
        <end position="1044"/>
    </location>
</feature>
<dbReference type="InterPro" id="IPR000719">
    <property type="entry name" value="Prot_kinase_dom"/>
</dbReference>
<evidence type="ECO:0000256" key="9">
    <source>
        <dbReference type="ARBA" id="ARBA00022777"/>
    </source>
</evidence>
<evidence type="ECO:0000256" key="10">
    <source>
        <dbReference type="ARBA" id="ARBA00022840"/>
    </source>
</evidence>
<dbReference type="Proteomes" id="UP001341840">
    <property type="component" value="Unassembled WGS sequence"/>
</dbReference>
<dbReference type="PANTHER" id="PTHR47986">
    <property type="entry name" value="OSJNBA0070M12.3 PROTEIN"/>
    <property type="match status" value="1"/>
</dbReference>
<feature type="binding site" evidence="15">
    <location>
        <position position="754"/>
    </location>
    <ligand>
        <name>ATP</name>
        <dbReference type="ChEBI" id="CHEBI:30616"/>
    </ligand>
</feature>
<dbReference type="PROSITE" id="PS50011">
    <property type="entry name" value="PROTEIN_KINASE_DOM"/>
    <property type="match status" value="1"/>
</dbReference>
<dbReference type="SUPFAM" id="SSF52047">
    <property type="entry name" value="RNI-like"/>
    <property type="match status" value="1"/>
</dbReference>
<dbReference type="PROSITE" id="PS51450">
    <property type="entry name" value="LRR"/>
    <property type="match status" value="2"/>
</dbReference>
<dbReference type="Pfam" id="PF13855">
    <property type="entry name" value="LRR_8"/>
    <property type="match status" value="2"/>
</dbReference>
<name>A0ABU6Z627_9FABA</name>
<dbReference type="SMART" id="SM00220">
    <property type="entry name" value="S_TKc"/>
    <property type="match status" value="1"/>
</dbReference>
<dbReference type="InterPro" id="IPR013210">
    <property type="entry name" value="LRR_N_plant-typ"/>
</dbReference>
<keyword evidence="9" id="KW-0418">Kinase</keyword>
<feature type="domain" description="Protein kinase" evidence="18">
    <location>
        <begin position="726"/>
        <end position="1004"/>
    </location>
</feature>
<dbReference type="InterPro" id="IPR052422">
    <property type="entry name" value="Auxin_Ser/Thr_Kinase"/>
</dbReference>
<sequence>MLKLLNALQPTPSNWSSTTHMCNWTGVFCNNRTGRIEGIYLRSMSLTGTVPSGLNDSLTQLTELVLYGNFLSGPVPSLANLTFLQKVILDNNNFNSIPHGCFHALTSLNFLSLTYNTNLPPWNFPTDLIAHSSQLQRLFLEGTNLTGSLPNISRSFPAMEFLYLDNNLLSFIPEGCFHNLTNLTDLSLANNINLPPWTFPNLSHSTKLVMLNLVATNVMGSLPNISHSFPSIRILYLDNNHLTSIPEGCFNNLTNLTELSLANNTNLSPWTFPLPVLTQQLYTLKLEATNLMGPLPNLSHFFPSLTTVSLSNNNLTSIPQGCFQALPYLQFLRLGNNTNLTPWTFPNLTQSAKLKELNLVATNVVGSLPSQICDSLTSLQTLLLSNNTLTGGLPESFGGSKIGTLHLNNQKGSGFSGPIDVLSSMVDLSEVWLQGNSFTGPIPDLSRCSSLQDLQLGHNQLTGVVPDSLLNNVLPYLDDFYLGYNFLQGPVPNLTFTGFDSMNLGVNTTNGFCHKDPGPCDHRVTILLEIAAEFKYPILLARTWKGNNPCKGWRSISCDDKSKIRTVNLSNLNLTGTISPAFANLTYLQGLYLDGNNLTGEIPELLTSLHQLELLNVSNNHLVGNIPKFSPKVKFFATGNDFSNGSHHRPNRISTPLITVISVTSFAGVIIILVLVIYNRKRCLDLVHRVIFKTTYNDQQIEDFIKGYDFLAPKRSSYSELKRMTNSFGEKLGQGGYGTVYKATLSDGREVAVKILSESKGSGEEFINEVASISRTSHVNIVSLLGFCYDQGRRALIYEFMPNGSLDKYIYKAGSPDAFCNLDWSILYKIAIGIAQGLEYLHQGCSTKILHLDIKPENILLDEDFCPKISDFGLARICQKKESNVSILGTRGTPGYIAPEVFSRSYGRVSDKSDVYSYGMLILDMFGKRKYFNHKGSHPSEMYFPDWIYEDLNQGNILGGHSDISEEENDTITKVILVSLWCIQPNPSHRPSMSKVVEMLHGELESVPFPPKPVLYSPEKSLLEASDISSSSKHETILTTTEESSSTHHTK</sequence>
<comment type="caution">
    <text evidence="19">The sequence shown here is derived from an EMBL/GenBank/DDBJ whole genome shotgun (WGS) entry which is preliminary data.</text>
</comment>
<dbReference type="InterPro" id="IPR003591">
    <property type="entry name" value="Leu-rich_rpt_typical-subtyp"/>
</dbReference>
<dbReference type="EMBL" id="JASCZI010271909">
    <property type="protein sequence ID" value="MED6217372.1"/>
    <property type="molecule type" value="Genomic_DNA"/>
</dbReference>
<evidence type="ECO:0000256" key="14">
    <source>
        <dbReference type="ARBA" id="ARBA00023180"/>
    </source>
</evidence>
<dbReference type="InterPro" id="IPR001611">
    <property type="entry name" value="Leu-rich_rpt"/>
</dbReference>
<evidence type="ECO:0000313" key="20">
    <source>
        <dbReference type="Proteomes" id="UP001341840"/>
    </source>
</evidence>
<dbReference type="Gene3D" id="3.30.200.20">
    <property type="entry name" value="Phosphorylase Kinase, domain 1"/>
    <property type="match status" value="1"/>
</dbReference>
<reference evidence="19 20" key="1">
    <citation type="journal article" date="2023" name="Plants (Basel)">
        <title>Bridging the Gap: Combining Genomics and Transcriptomics Approaches to Understand Stylosanthes scabra, an Orphan Legume from the Brazilian Caatinga.</title>
        <authorList>
            <person name="Ferreira-Neto J.R.C."/>
            <person name="da Silva M.D."/>
            <person name="Binneck E."/>
            <person name="de Melo N.F."/>
            <person name="da Silva R.H."/>
            <person name="de Melo A.L.T.M."/>
            <person name="Pandolfi V."/>
            <person name="Bustamante F.O."/>
            <person name="Brasileiro-Vidal A.C."/>
            <person name="Benko-Iseppon A.M."/>
        </authorList>
    </citation>
    <scope>NUCLEOTIDE SEQUENCE [LARGE SCALE GENOMIC DNA]</scope>
    <source>
        <tissue evidence="19">Leaves</tissue>
    </source>
</reference>
<dbReference type="InterPro" id="IPR008271">
    <property type="entry name" value="Ser/Thr_kinase_AS"/>
</dbReference>
<comment type="subcellular location">
    <subcellularLocation>
        <location evidence="1">Membrane</location>
        <topology evidence="1">Single-pass membrane protein</topology>
    </subcellularLocation>
</comment>
<keyword evidence="4" id="KW-0808">Transferase</keyword>
<evidence type="ECO:0000256" key="8">
    <source>
        <dbReference type="ARBA" id="ARBA00022741"/>
    </source>
</evidence>
<evidence type="ECO:0000256" key="15">
    <source>
        <dbReference type="PROSITE-ProRule" id="PRU10141"/>
    </source>
</evidence>
<proteinExistence type="inferred from homology"/>
<keyword evidence="10 15" id="KW-0067">ATP-binding</keyword>
<evidence type="ECO:0000256" key="13">
    <source>
        <dbReference type="ARBA" id="ARBA00023170"/>
    </source>
</evidence>
<dbReference type="Pfam" id="PF00069">
    <property type="entry name" value="Pkinase"/>
    <property type="match status" value="1"/>
</dbReference>
<keyword evidence="12 17" id="KW-0472">Membrane</keyword>
<evidence type="ECO:0000256" key="7">
    <source>
        <dbReference type="ARBA" id="ARBA00022737"/>
    </source>
</evidence>
<evidence type="ECO:0000313" key="19">
    <source>
        <dbReference type="EMBL" id="MED6217372.1"/>
    </source>
</evidence>
<keyword evidence="11 17" id="KW-1133">Transmembrane helix</keyword>
<dbReference type="InterPro" id="IPR017441">
    <property type="entry name" value="Protein_kinase_ATP_BS"/>
</dbReference>
<dbReference type="Pfam" id="PF00560">
    <property type="entry name" value="LRR_1"/>
    <property type="match status" value="3"/>
</dbReference>
<dbReference type="InterPro" id="IPR011009">
    <property type="entry name" value="Kinase-like_dom_sf"/>
</dbReference>
<keyword evidence="8 15" id="KW-0547">Nucleotide-binding</keyword>
<dbReference type="PANTHER" id="PTHR47986:SF10">
    <property type="entry name" value="RECEPTOR-LIKE KINASE TMK4"/>
    <property type="match status" value="1"/>
</dbReference>
<dbReference type="SMART" id="SM00364">
    <property type="entry name" value="LRR_BAC"/>
    <property type="match status" value="5"/>
</dbReference>
<dbReference type="Gene3D" id="3.80.10.10">
    <property type="entry name" value="Ribonuclease Inhibitor"/>
    <property type="match status" value="3"/>
</dbReference>
<keyword evidence="7" id="KW-0677">Repeat</keyword>
<evidence type="ECO:0000256" key="17">
    <source>
        <dbReference type="SAM" id="Phobius"/>
    </source>
</evidence>
<keyword evidence="5 17" id="KW-0812">Transmembrane</keyword>
<evidence type="ECO:0000256" key="6">
    <source>
        <dbReference type="ARBA" id="ARBA00022729"/>
    </source>
</evidence>
<organism evidence="19 20">
    <name type="scientific">Stylosanthes scabra</name>
    <dbReference type="NCBI Taxonomy" id="79078"/>
    <lineage>
        <taxon>Eukaryota</taxon>
        <taxon>Viridiplantae</taxon>
        <taxon>Streptophyta</taxon>
        <taxon>Embryophyta</taxon>
        <taxon>Tracheophyta</taxon>
        <taxon>Spermatophyta</taxon>
        <taxon>Magnoliopsida</taxon>
        <taxon>eudicotyledons</taxon>
        <taxon>Gunneridae</taxon>
        <taxon>Pentapetalae</taxon>
        <taxon>rosids</taxon>
        <taxon>fabids</taxon>
        <taxon>Fabales</taxon>
        <taxon>Fabaceae</taxon>
        <taxon>Papilionoideae</taxon>
        <taxon>50 kb inversion clade</taxon>
        <taxon>dalbergioids sensu lato</taxon>
        <taxon>Dalbergieae</taxon>
        <taxon>Pterocarpus clade</taxon>
        <taxon>Stylosanthes</taxon>
    </lineage>
</organism>
<keyword evidence="13" id="KW-0675">Receptor</keyword>
<feature type="transmembrane region" description="Helical" evidence="17">
    <location>
        <begin position="657"/>
        <end position="678"/>
    </location>
</feature>
<feature type="region of interest" description="Disordered" evidence="16">
    <location>
        <begin position="1025"/>
        <end position="1051"/>
    </location>
</feature>
<dbReference type="Pfam" id="PF08263">
    <property type="entry name" value="LRRNT_2"/>
    <property type="match status" value="2"/>
</dbReference>
<evidence type="ECO:0000256" key="11">
    <source>
        <dbReference type="ARBA" id="ARBA00022989"/>
    </source>
</evidence>
<dbReference type="SMART" id="SM00369">
    <property type="entry name" value="LRR_TYP"/>
    <property type="match status" value="9"/>
</dbReference>
<keyword evidence="14" id="KW-0325">Glycoprotein</keyword>
<dbReference type="Gene3D" id="1.10.510.10">
    <property type="entry name" value="Transferase(Phosphotransferase) domain 1"/>
    <property type="match status" value="1"/>
</dbReference>
<accession>A0ABU6Z627</accession>
<comment type="similarity">
    <text evidence="2">Belongs to the protein kinase superfamily. Ser/Thr protein kinase family.</text>
</comment>
<dbReference type="PROSITE" id="PS00107">
    <property type="entry name" value="PROTEIN_KINASE_ATP"/>
    <property type="match status" value="1"/>
</dbReference>
<evidence type="ECO:0000256" key="16">
    <source>
        <dbReference type="SAM" id="MobiDB-lite"/>
    </source>
</evidence>
<evidence type="ECO:0000256" key="1">
    <source>
        <dbReference type="ARBA" id="ARBA00004167"/>
    </source>
</evidence>